<sequence>MKENILPITQITLSSSQKWLVQFTMCHLKCAWCNKQMTNQQFYTQEKFLKLLQYSNNRSVHFIGGLHKNLEQVMTQLKEENYSLTIETTQMIWRKWLPLMDRIYWHVTTLEQLATIEIWLRFLQHKHIPLTIIFKDPLWYQQYAELPAKYPTIQWH</sequence>
<dbReference type="EMBL" id="BMJT01000002">
    <property type="protein sequence ID" value="GGG15767.1"/>
    <property type="molecule type" value="Genomic_DNA"/>
</dbReference>
<evidence type="ECO:0000313" key="1">
    <source>
        <dbReference type="EMBL" id="GGG15767.1"/>
    </source>
</evidence>
<protein>
    <recommendedName>
        <fullName evidence="3">Radical SAM protein</fullName>
    </recommendedName>
</protein>
<comment type="caution">
    <text evidence="1">The sequence shown here is derived from an EMBL/GenBank/DDBJ whole genome shotgun (WGS) entry which is preliminary data.</text>
</comment>
<dbReference type="AlphaFoldDB" id="A0A917FZS1"/>
<reference evidence="1" key="2">
    <citation type="submission" date="2020-09" db="EMBL/GenBank/DDBJ databases">
        <authorList>
            <person name="Sun Q."/>
            <person name="Zhou Y."/>
        </authorList>
    </citation>
    <scope>NUCLEOTIDE SEQUENCE</scope>
    <source>
        <strain evidence="1">CGMCC 1.15760</strain>
    </source>
</reference>
<dbReference type="InterPro" id="IPR013785">
    <property type="entry name" value="Aldolase_TIM"/>
</dbReference>
<proteinExistence type="predicted"/>
<dbReference type="RefSeq" id="WP_188613683.1">
    <property type="nucleotide sequence ID" value="NZ_BMJT01000002.1"/>
</dbReference>
<organism evidence="1 2">
    <name type="scientific">Lysinibacillus alkalisoli</name>
    <dbReference type="NCBI Taxonomy" id="1911548"/>
    <lineage>
        <taxon>Bacteria</taxon>
        <taxon>Bacillati</taxon>
        <taxon>Bacillota</taxon>
        <taxon>Bacilli</taxon>
        <taxon>Bacillales</taxon>
        <taxon>Bacillaceae</taxon>
        <taxon>Lysinibacillus</taxon>
    </lineage>
</organism>
<gene>
    <name evidence="1" type="ORF">GCM10007425_07580</name>
</gene>
<dbReference type="Gene3D" id="3.20.20.70">
    <property type="entry name" value="Aldolase class I"/>
    <property type="match status" value="1"/>
</dbReference>
<dbReference type="Proteomes" id="UP000616608">
    <property type="component" value="Unassembled WGS sequence"/>
</dbReference>
<reference evidence="1" key="1">
    <citation type="journal article" date="2014" name="Int. J. Syst. Evol. Microbiol.">
        <title>Complete genome sequence of Corynebacterium casei LMG S-19264T (=DSM 44701T), isolated from a smear-ripened cheese.</title>
        <authorList>
            <consortium name="US DOE Joint Genome Institute (JGI-PGF)"/>
            <person name="Walter F."/>
            <person name="Albersmeier A."/>
            <person name="Kalinowski J."/>
            <person name="Ruckert C."/>
        </authorList>
    </citation>
    <scope>NUCLEOTIDE SEQUENCE</scope>
    <source>
        <strain evidence="1">CGMCC 1.15760</strain>
    </source>
</reference>
<accession>A0A917FZS1</accession>
<evidence type="ECO:0008006" key="3">
    <source>
        <dbReference type="Google" id="ProtNLM"/>
    </source>
</evidence>
<keyword evidence="2" id="KW-1185">Reference proteome</keyword>
<name>A0A917FZS1_9BACI</name>
<evidence type="ECO:0000313" key="2">
    <source>
        <dbReference type="Proteomes" id="UP000616608"/>
    </source>
</evidence>